<evidence type="ECO:0000256" key="3">
    <source>
        <dbReference type="ARBA" id="ARBA00022833"/>
    </source>
</evidence>
<dbReference type="GO" id="GO:0008270">
    <property type="term" value="F:zinc ion binding"/>
    <property type="evidence" value="ECO:0007669"/>
    <property type="project" value="UniProtKB-KW"/>
</dbReference>
<reference evidence="6 7" key="1">
    <citation type="journal article" date="2021" name="Sci. Rep.">
        <title>The genome of the diatom Chaetoceros tenuissimus carries an ancient integrated fragment of an extant virus.</title>
        <authorList>
            <person name="Hongo Y."/>
            <person name="Kimura K."/>
            <person name="Takaki Y."/>
            <person name="Yoshida Y."/>
            <person name="Baba S."/>
            <person name="Kobayashi G."/>
            <person name="Nagasaki K."/>
            <person name="Hano T."/>
            <person name="Tomaru Y."/>
        </authorList>
    </citation>
    <scope>NUCLEOTIDE SEQUENCE [LARGE SCALE GENOMIC DNA]</scope>
    <source>
        <strain evidence="6 7">NIES-3715</strain>
    </source>
</reference>
<evidence type="ECO:0000313" key="7">
    <source>
        <dbReference type="Proteomes" id="UP001054902"/>
    </source>
</evidence>
<evidence type="ECO:0000256" key="1">
    <source>
        <dbReference type="ARBA" id="ARBA00022723"/>
    </source>
</evidence>
<organism evidence="6 7">
    <name type="scientific">Chaetoceros tenuissimus</name>
    <dbReference type="NCBI Taxonomy" id="426638"/>
    <lineage>
        <taxon>Eukaryota</taxon>
        <taxon>Sar</taxon>
        <taxon>Stramenopiles</taxon>
        <taxon>Ochrophyta</taxon>
        <taxon>Bacillariophyta</taxon>
        <taxon>Coscinodiscophyceae</taxon>
        <taxon>Chaetocerotophycidae</taxon>
        <taxon>Chaetocerotales</taxon>
        <taxon>Chaetocerotaceae</taxon>
        <taxon>Chaetoceros</taxon>
    </lineage>
</organism>
<dbReference type="EMBL" id="BLLK01000038">
    <property type="protein sequence ID" value="GFH49748.1"/>
    <property type="molecule type" value="Genomic_DNA"/>
</dbReference>
<evidence type="ECO:0000259" key="5">
    <source>
        <dbReference type="PROSITE" id="PS50865"/>
    </source>
</evidence>
<evidence type="ECO:0000313" key="6">
    <source>
        <dbReference type="EMBL" id="GFH49748.1"/>
    </source>
</evidence>
<comment type="caution">
    <text evidence="6">The sequence shown here is derived from an EMBL/GenBank/DDBJ whole genome shotgun (WGS) entry which is preliminary data.</text>
</comment>
<dbReference type="AlphaFoldDB" id="A0AAD3CPG6"/>
<proteinExistence type="predicted"/>
<evidence type="ECO:0000256" key="4">
    <source>
        <dbReference type="PROSITE-ProRule" id="PRU00134"/>
    </source>
</evidence>
<dbReference type="PROSITE" id="PS50865">
    <property type="entry name" value="ZF_MYND_2"/>
    <property type="match status" value="1"/>
</dbReference>
<dbReference type="InterPro" id="IPR002893">
    <property type="entry name" value="Znf_MYND"/>
</dbReference>
<sequence>MFFAYSNIDKIRHAIVHEKEVSPMLDTIQTLNSNRTLLLGLMKGTGLLAASLHSFYRFFCDKEEFPPDKLNEAIKMMGIYINHKSSKQNMICYTCNDEDTKDHEVFVCQGCRVACYCCKDHQRLNYLHHEDTGTRGLGHKNLCPVYKTFRKMRDNTDGSKDDHLERKFQRACKRFFLSTI</sequence>
<dbReference type="Proteomes" id="UP001054902">
    <property type="component" value="Unassembled WGS sequence"/>
</dbReference>
<protein>
    <recommendedName>
        <fullName evidence="5">MYND-type domain-containing protein</fullName>
    </recommendedName>
</protein>
<name>A0AAD3CPG6_9STRA</name>
<accession>A0AAD3CPG6</accession>
<evidence type="ECO:0000256" key="2">
    <source>
        <dbReference type="ARBA" id="ARBA00022771"/>
    </source>
</evidence>
<gene>
    <name evidence="6" type="ORF">CTEN210_06224</name>
</gene>
<keyword evidence="2 4" id="KW-0863">Zinc-finger</keyword>
<keyword evidence="7" id="KW-1185">Reference proteome</keyword>
<keyword evidence="3" id="KW-0862">Zinc</keyword>
<keyword evidence="1" id="KW-0479">Metal-binding</keyword>
<feature type="domain" description="MYND-type" evidence="5">
    <location>
        <begin position="92"/>
        <end position="143"/>
    </location>
</feature>